<dbReference type="OrthoDB" id="2382073at2759"/>
<dbReference type="InterPro" id="IPR015422">
    <property type="entry name" value="PyrdxlP-dep_Trfase_small"/>
</dbReference>
<evidence type="ECO:0000313" key="3">
    <source>
        <dbReference type="EMBL" id="POR35981.1"/>
    </source>
</evidence>
<evidence type="ECO:0000313" key="4">
    <source>
        <dbReference type="Proteomes" id="UP000237481"/>
    </source>
</evidence>
<dbReference type="Gene3D" id="3.40.640.10">
    <property type="entry name" value="Type I PLP-dependent aspartate aminotransferase-like (Major domain)"/>
    <property type="match status" value="2"/>
</dbReference>
<proteinExistence type="predicted"/>
<protein>
    <submittedName>
        <fullName evidence="3">Uncharacterized protein</fullName>
    </submittedName>
</protein>
<sequence>MGAAGTRKAMQRPRDPPVSLQRKLRFYVWVARIGIAQAWRDFKAWKWFSPHHVADLASHYFYIPIGRMDPRLLLSAPIDRVMVKTIPPSMSQDYDTADISSCPEHEIVNAGSNNYGGFTRFEHGSGSVVTLGLRHLPFNPPPPELSACARQEMADYMGAEACATTASGYGANLLAFLTVGEAAKRLGRQCVFLLDEESHSSMFTGAFLNKGARFHRFSHNDIADLEYKLRILRETEPDVLVCVAIEGMYSLAGDVAPVPAILALRRIFTFCLLVDEAHSFMALGRGGRGSFEWWQARGYACPLAEVDVMTATLSKSVGCTGGFIVANGVYATELQRQATLQHEAGAETLSTVVLLRALTLIRKPRFVERRMATLENKARFVAERLAEAGCLVLSSPGSPIICFPVGTIQQASYFHAETMKRGFGISCGVPPATPIWACRTRVCIFATASWSDILGLVNTLIAVSCKLKITGVQPTAFSPDILPKEDLEDVVVAEESNNANVALQEYVMKLAAECPAEDSDAIAPLNSTQAREVSEAGVQAFEKYGVGASSARWFYGTFDVYIKLERRLAGLYPSLIRLSGPCRAMLGSDAHVMAVSLLSAATNPLYAKDVLNLILIPRAAPLPVQKGATLDKPKPLTRVVFYDSPESLAAEHRELPGARRYHLTLYLQTVDHDGAVLDLPTRVKTVLSGLKNASGLEGLKLILDDSRGLGRIGPRHLGYLDEMESRHGCSFFAKALGSQLAAMTTVVIFGSWYDSFRHQGGYVIGSESFTESHTISSRSFMFSSPPMIVQAAMSDKALELLSSSTAGTQDHDSGRCGQEYLARI</sequence>
<dbReference type="PANTHER" id="PTHR13693">
    <property type="entry name" value="CLASS II AMINOTRANSFERASE/8-AMINO-7-OXONONANOATE SYNTHASE"/>
    <property type="match status" value="1"/>
</dbReference>
<dbReference type="InterPro" id="IPR015424">
    <property type="entry name" value="PyrdxlP-dep_Trfase"/>
</dbReference>
<dbReference type="Proteomes" id="UP000237481">
    <property type="component" value="Unassembled WGS sequence"/>
</dbReference>
<organism evidence="3 4">
    <name type="scientific">Tolypocladium paradoxum</name>
    <dbReference type="NCBI Taxonomy" id="94208"/>
    <lineage>
        <taxon>Eukaryota</taxon>
        <taxon>Fungi</taxon>
        <taxon>Dikarya</taxon>
        <taxon>Ascomycota</taxon>
        <taxon>Pezizomycotina</taxon>
        <taxon>Sordariomycetes</taxon>
        <taxon>Hypocreomycetidae</taxon>
        <taxon>Hypocreales</taxon>
        <taxon>Ophiocordycipitaceae</taxon>
        <taxon>Tolypocladium</taxon>
    </lineage>
</organism>
<dbReference type="InterPro" id="IPR015421">
    <property type="entry name" value="PyrdxlP-dep_Trfase_major"/>
</dbReference>
<dbReference type="AlphaFoldDB" id="A0A2S4L0K9"/>
<accession>A0A2S4L0K9</accession>
<keyword evidence="4" id="KW-1185">Reference proteome</keyword>
<dbReference type="STRING" id="94208.A0A2S4L0K9"/>
<dbReference type="GO" id="GO:0016020">
    <property type="term" value="C:membrane"/>
    <property type="evidence" value="ECO:0007669"/>
    <property type="project" value="GOC"/>
</dbReference>
<evidence type="ECO:0000256" key="1">
    <source>
        <dbReference type="ARBA" id="ARBA00001933"/>
    </source>
</evidence>
<dbReference type="GO" id="GO:0004758">
    <property type="term" value="F:serine C-palmitoyltransferase activity"/>
    <property type="evidence" value="ECO:0007669"/>
    <property type="project" value="TreeGrafter"/>
</dbReference>
<comment type="cofactor">
    <cofactor evidence="1">
        <name>pyridoxal 5'-phosphate</name>
        <dbReference type="ChEBI" id="CHEBI:597326"/>
    </cofactor>
</comment>
<comment type="caution">
    <text evidence="3">The sequence shown here is derived from an EMBL/GenBank/DDBJ whole genome shotgun (WGS) entry which is preliminary data.</text>
</comment>
<name>A0A2S4L0K9_9HYPO</name>
<gene>
    <name evidence="3" type="ORF">TPAR_03797</name>
</gene>
<dbReference type="GO" id="GO:0005783">
    <property type="term" value="C:endoplasmic reticulum"/>
    <property type="evidence" value="ECO:0007669"/>
    <property type="project" value="TreeGrafter"/>
</dbReference>
<dbReference type="GO" id="GO:0046513">
    <property type="term" value="P:ceramide biosynthetic process"/>
    <property type="evidence" value="ECO:0007669"/>
    <property type="project" value="TreeGrafter"/>
</dbReference>
<reference evidence="3 4" key="1">
    <citation type="submission" date="2018-01" db="EMBL/GenBank/DDBJ databases">
        <title>Harnessing the power of phylogenomics to disentangle the directionality and signatures of interkingdom host jumping in the parasitic fungal genus Tolypocladium.</title>
        <authorList>
            <person name="Quandt C.A."/>
            <person name="Patterson W."/>
            <person name="Spatafora J.W."/>
        </authorList>
    </citation>
    <scope>NUCLEOTIDE SEQUENCE [LARGE SCALE GENOMIC DNA]</scope>
    <source>
        <strain evidence="3 4">NRBC 100945</strain>
    </source>
</reference>
<dbReference type="Gene3D" id="3.90.1150.10">
    <property type="entry name" value="Aspartate Aminotransferase, domain 1"/>
    <property type="match status" value="1"/>
</dbReference>
<evidence type="ECO:0000256" key="2">
    <source>
        <dbReference type="ARBA" id="ARBA00022679"/>
    </source>
</evidence>
<dbReference type="GO" id="GO:0046512">
    <property type="term" value="P:sphingosine biosynthetic process"/>
    <property type="evidence" value="ECO:0007669"/>
    <property type="project" value="TreeGrafter"/>
</dbReference>
<dbReference type="InterPro" id="IPR050087">
    <property type="entry name" value="AON_synthase_class-II"/>
</dbReference>
<dbReference type="SUPFAM" id="SSF53383">
    <property type="entry name" value="PLP-dependent transferases"/>
    <property type="match status" value="2"/>
</dbReference>
<dbReference type="EMBL" id="PKSG01000373">
    <property type="protein sequence ID" value="POR35981.1"/>
    <property type="molecule type" value="Genomic_DNA"/>
</dbReference>
<keyword evidence="2" id="KW-0808">Transferase</keyword>
<dbReference type="PANTHER" id="PTHR13693:SF3">
    <property type="entry name" value="LD36009P"/>
    <property type="match status" value="1"/>
</dbReference>